<dbReference type="InterPro" id="IPR027381">
    <property type="entry name" value="LytR/CpsA/Psr_C"/>
</dbReference>
<keyword evidence="5" id="KW-1185">Reference proteome</keyword>
<name>A0ABS6YQT6_9ACTN</name>
<feature type="region of interest" description="Disordered" evidence="1">
    <location>
        <begin position="1"/>
        <end position="22"/>
    </location>
</feature>
<dbReference type="EMBL" id="WMBF01000227">
    <property type="protein sequence ID" value="MBW5423785.1"/>
    <property type="molecule type" value="Genomic_DNA"/>
</dbReference>
<evidence type="ECO:0000313" key="4">
    <source>
        <dbReference type="EMBL" id="MBW5423785.1"/>
    </source>
</evidence>
<comment type="caution">
    <text evidence="4">The sequence shown here is derived from an EMBL/GenBank/DDBJ whole genome shotgun (WGS) entry which is preliminary data.</text>
</comment>
<dbReference type="RefSeq" id="WP_219690272.1">
    <property type="nucleotide sequence ID" value="NZ_WMBF01000227.1"/>
</dbReference>
<reference evidence="4 5" key="1">
    <citation type="submission" date="2019-11" db="EMBL/GenBank/DDBJ databases">
        <authorList>
            <person name="Ay H."/>
        </authorList>
    </citation>
    <scope>NUCLEOTIDE SEQUENCE [LARGE SCALE GENOMIC DNA]</scope>
    <source>
        <strain evidence="4 5">BG9H</strain>
    </source>
</reference>
<feature type="region of interest" description="Disordered" evidence="1">
    <location>
        <begin position="200"/>
        <end position="221"/>
    </location>
</feature>
<keyword evidence="2" id="KW-0812">Transmembrane</keyword>
<gene>
    <name evidence="4" type="ORF">GKQ77_19825</name>
</gene>
<evidence type="ECO:0000259" key="3">
    <source>
        <dbReference type="Pfam" id="PF13399"/>
    </source>
</evidence>
<dbReference type="Gene3D" id="3.30.70.2390">
    <property type="match status" value="1"/>
</dbReference>
<feature type="compositionally biased region" description="Basic and acidic residues" evidence="1">
    <location>
        <begin position="72"/>
        <end position="89"/>
    </location>
</feature>
<protein>
    <submittedName>
        <fullName evidence="4">LytR family transcriptional regulator</fullName>
    </submittedName>
</protein>
<evidence type="ECO:0000256" key="1">
    <source>
        <dbReference type="SAM" id="MobiDB-lite"/>
    </source>
</evidence>
<accession>A0ABS6YQT6</accession>
<dbReference type="Pfam" id="PF13399">
    <property type="entry name" value="LytR_C"/>
    <property type="match status" value="1"/>
</dbReference>
<sequence length="221" mass="23215">MSMLTPPGMGGKYRITGDKYPRMRRTGGRRRLVLAVIASAAAVGLIGWGTLQLIHVFSGGDKASAAAPAAPECDRKRDKPHKPGPDPKVKPRPLPKPGQITVNVFNATPRGGLAKNTADELKKRGFAIGEVGNAPERFDKKVKGTGILLGTKAAADTALPVLGTQLVGAEHKTDSRKGGEVDLILGTQFKDLAKKEDADKALAELTKPKPTPTPSNGGKTC</sequence>
<keyword evidence="2" id="KW-0472">Membrane</keyword>
<feature type="domain" description="LytR/CpsA/Psr regulator C-terminal" evidence="3">
    <location>
        <begin position="99"/>
        <end position="189"/>
    </location>
</feature>
<feature type="transmembrane region" description="Helical" evidence="2">
    <location>
        <begin position="32"/>
        <end position="51"/>
    </location>
</feature>
<dbReference type="Proteomes" id="UP001197114">
    <property type="component" value="Unassembled WGS sequence"/>
</dbReference>
<keyword evidence="2" id="KW-1133">Transmembrane helix</keyword>
<evidence type="ECO:0000313" key="5">
    <source>
        <dbReference type="Proteomes" id="UP001197114"/>
    </source>
</evidence>
<organism evidence="4 5">
    <name type="scientific">Streptomyces anatolicus</name>
    <dbReference type="NCBI Taxonomy" id="2675858"/>
    <lineage>
        <taxon>Bacteria</taxon>
        <taxon>Bacillati</taxon>
        <taxon>Actinomycetota</taxon>
        <taxon>Actinomycetes</taxon>
        <taxon>Kitasatosporales</taxon>
        <taxon>Streptomycetaceae</taxon>
        <taxon>Streptomyces</taxon>
    </lineage>
</organism>
<proteinExistence type="predicted"/>
<feature type="region of interest" description="Disordered" evidence="1">
    <location>
        <begin position="65"/>
        <end position="98"/>
    </location>
</feature>
<evidence type="ECO:0000256" key="2">
    <source>
        <dbReference type="SAM" id="Phobius"/>
    </source>
</evidence>